<evidence type="ECO:0000256" key="1">
    <source>
        <dbReference type="SAM" id="MobiDB-lite"/>
    </source>
</evidence>
<proteinExistence type="predicted"/>
<reference evidence="6 8" key="1">
    <citation type="submission" date="2018-09" db="EMBL/GenBank/DDBJ databases">
        <title>Genomic investigation of the strawberry pathogen Phytophthora fragariae indicates pathogenicity is determined by transcriptional variation in three key races.</title>
        <authorList>
            <person name="Adams T.M."/>
            <person name="Armitage A.D."/>
            <person name="Sobczyk M.K."/>
            <person name="Bates H.J."/>
            <person name="Dunwell J.M."/>
            <person name="Nellist C.F."/>
            <person name="Harrison R.J."/>
        </authorList>
    </citation>
    <scope>NUCLEOTIDE SEQUENCE [LARGE SCALE GENOMIC DNA]</scope>
    <source>
        <strain evidence="4 6">SCRP249</strain>
        <strain evidence="3 8">SCRP324</strain>
        <strain evidence="5 7">SCRP333</strain>
    </source>
</reference>
<organism evidence="4 6">
    <name type="scientific">Phytophthora rubi</name>
    <dbReference type="NCBI Taxonomy" id="129364"/>
    <lineage>
        <taxon>Eukaryota</taxon>
        <taxon>Sar</taxon>
        <taxon>Stramenopiles</taxon>
        <taxon>Oomycota</taxon>
        <taxon>Peronosporomycetes</taxon>
        <taxon>Peronosporales</taxon>
        <taxon>Peronosporaceae</taxon>
        <taxon>Phytophthora</taxon>
    </lineage>
</organism>
<dbReference type="Proteomes" id="UP000429607">
    <property type="component" value="Unassembled WGS sequence"/>
</dbReference>
<sequence length="340" mass="34852">MNQFGTESADSDSNYGSNEMYLFSSSSDSDYSSGSEFSGGSEYGDASDYSSGGFAASYSDSGFVDCMDINVGDDATYCIRDQVCSGEGDAPAGYACPLKDDVAVANCQDGMRSFLSGECVAPRDSVCQKIASGSWGCVWDDELPVVNLTTSSDGGDTDASTSKGEASAASFSGTETTTESVECTNTRVNGDATFCVTGVICSGDGDSPAGDRCPVMGDVAVGDCHDYLASYSNGKCVATSDGVCKRDSSGTWGCVWSDSDNAASYVIDTSDGNTTGGSSGSNQVLVTGVAAAAAVAAVLAGIAVAWSRHKRQNQRRGHTQERIGMALTPPGSARGSFHRV</sequence>
<evidence type="ECO:0000313" key="6">
    <source>
        <dbReference type="Proteomes" id="UP000429607"/>
    </source>
</evidence>
<dbReference type="EMBL" id="QXFU01000275">
    <property type="protein sequence ID" value="KAE9038138.1"/>
    <property type="molecule type" value="Genomic_DNA"/>
</dbReference>
<keyword evidence="2" id="KW-1133">Transmembrane helix</keyword>
<accession>A0A6A3NDM7</accession>
<name>A0A6A3NDM7_9STRA</name>
<comment type="caution">
    <text evidence="4">The sequence shown here is derived from an EMBL/GenBank/DDBJ whole genome shotgun (WGS) entry which is preliminary data.</text>
</comment>
<evidence type="ECO:0000313" key="8">
    <source>
        <dbReference type="Proteomes" id="UP000435112"/>
    </source>
</evidence>
<keyword evidence="7" id="KW-1185">Reference proteome</keyword>
<feature type="compositionally biased region" description="Low complexity" evidence="1">
    <location>
        <begin position="149"/>
        <end position="164"/>
    </location>
</feature>
<keyword evidence="2" id="KW-0812">Transmembrane</keyword>
<dbReference type="Proteomes" id="UP000434957">
    <property type="component" value="Unassembled WGS sequence"/>
</dbReference>
<keyword evidence="2" id="KW-0472">Membrane</keyword>
<protein>
    <submittedName>
        <fullName evidence="4">Uncharacterized protein</fullName>
    </submittedName>
</protein>
<dbReference type="Proteomes" id="UP000435112">
    <property type="component" value="Unassembled WGS sequence"/>
</dbReference>
<feature type="region of interest" description="Disordered" evidence="1">
    <location>
        <begin position="309"/>
        <end position="340"/>
    </location>
</feature>
<feature type="transmembrane region" description="Helical" evidence="2">
    <location>
        <begin position="284"/>
        <end position="306"/>
    </location>
</feature>
<evidence type="ECO:0000313" key="3">
    <source>
        <dbReference type="EMBL" id="KAE9038138.1"/>
    </source>
</evidence>
<dbReference type="AlphaFoldDB" id="A0A6A3NDM7"/>
<evidence type="ECO:0000313" key="4">
    <source>
        <dbReference type="EMBL" id="KAE9043573.1"/>
    </source>
</evidence>
<gene>
    <name evidence="4" type="ORF">PR001_g5737</name>
    <name evidence="3" type="ORF">PR002_g6188</name>
    <name evidence="5" type="ORF">PR003_g5767</name>
</gene>
<dbReference type="OrthoDB" id="116112at2759"/>
<evidence type="ECO:0000313" key="5">
    <source>
        <dbReference type="EMBL" id="KAE9349659.1"/>
    </source>
</evidence>
<evidence type="ECO:0000313" key="7">
    <source>
        <dbReference type="Proteomes" id="UP000434957"/>
    </source>
</evidence>
<dbReference type="EMBL" id="QXFT01000245">
    <property type="protein sequence ID" value="KAE9349659.1"/>
    <property type="molecule type" value="Genomic_DNA"/>
</dbReference>
<evidence type="ECO:0000256" key="2">
    <source>
        <dbReference type="SAM" id="Phobius"/>
    </source>
</evidence>
<dbReference type="EMBL" id="QXFV01000259">
    <property type="protein sequence ID" value="KAE9043573.1"/>
    <property type="molecule type" value="Genomic_DNA"/>
</dbReference>
<feature type="region of interest" description="Disordered" evidence="1">
    <location>
        <begin position="149"/>
        <end position="173"/>
    </location>
</feature>